<dbReference type="InParanoid" id="F0Y6X9"/>
<dbReference type="PANTHER" id="PTHR15000">
    <property type="entry name" value="ERYTHROID DIFFERENTIATION-RELATED FACTOR 1"/>
    <property type="match status" value="1"/>
</dbReference>
<proteinExistence type="predicted"/>
<organism evidence="3">
    <name type="scientific">Aureococcus anophagefferens</name>
    <name type="common">Harmful bloom alga</name>
    <dbReference type="NCBI Taxonomy" id="44056"/>
    <lineage>
        <taxon>Eukaryota</taxon>
        <taxon>Sar</taxon>
        <taxon>Stramenopiles</taxon>
        <taxon>Ochrophyta</taxon>
        <taxon>Pelagophyceae</taxon>
        <taxon>Pelagomonadales</taxon>
        <taxon>Pelagomonadaceae</taxon>
        <taxon>Aureococcus</taxon>
    </lineage>
</organism>
<reference evidence="2 3" key="1">
    <citation type="journal article" date="2011" name="Proc. Natl. Acad. Sci. U.S.A.">
        <title>Niche of harmful alga Aureococcus anophagefferens revealed through ecogenomics.</title>
        <authorList>
            <person name="Gobler C.J."/>
            <person name="Berry D.L."/>
            <person name="Dyhrman S.T."/>
            <person name="Wilhelm S.W."/>
            <person name="Salamov A."/>
            <person name="Lobanov A.V."/>
            <person name="Zhang Y."/>
            <person name="Collier J.L."/>
            <person name="Wurch L.L."/>
            <person name="Kustka A.B."/>
            <person name="Dill B.D."/>
            <person name="Shah M."/>
            <person name="VerBerkmoes N.C."/>
            <person name="Kuo A."/>
            <person name="Terry A."/>
            <person name="Pangilinan J."/>
            <person name="Lindquist E.A."/>
            <person name="Lucas S."/>
            <person name="Paulsen I.T."/>
            <person name="Hattenrath-Lehmann T.K."/>
            <person name="Talmage S.C."/>
            <person name="Walker E.A."/>
            <person name="Koch F."/>
            <person name="Burson A.M."/>
            <person name="Marcoval M.A."/>
            <person name="Tang Y.Z."/>
            <person name="Lecleir G.R."/>
            <person name="Coyne K.J."/>
            <person name="Berg G.M."/>
            <person name="Bertrand E.M."/>
            <person name="Saito M.A."/>
            <person name="Gladyshev V.N."/>
            <person name="Grigoriev I.V."/>
        </authorList>
    </citation>
    <scope>NUCLEOTIDE SEQUENCE [LARGE SCALE GENOMIC DNA]</scope>
    <source>
        <strain evidence="3">CCMP 1984</strain>
    </source>
</reference>
<dbReference type="PANTHER" id="PTHR15000:SF1">
    <property type="entry name" value="ERYTHROID DIFFERENTIATION-RELATED FACTOR 1"/>
    <property type="match status" value="1"/>
</dbReference>
<accession>F0Y6X9</accession>
<dbReference type="eggNOG" id="ENOG502QTNC">
    <property type="taxonomic scope" value="Eukaryota"/>
</dbReference>
<name>F0Y6X9_AURAN</name>
<dbReference type="Proteomes" id="UP000002729">
    <property type="component" value="Unassembled WGS sequence"/>
</dbReference>
<dbReference type="EMBL" id="GL833126">
    <property type="protein sequence ID" value="EGB09289.1"/>
    <property type="molecule type" value="Genomic_DNA"/>
</dbReference>
<evidence type="ECO:0000313" key="2">
    <source>
        <dbReference type="EMBL" id="EGB09289.1"/>
    </source>
</evidence>
<feature type="region of interest" description="Disordered" evidence="1">
    <location>
        <begin position="1216"/>
        <end position="1236"/>
    </location>
</feature>
<sequence>MSALQMRSARDDLVSSKAVVSFESPRAGDGPPLALAPAPLPQFVGDARTFQTLFALPLAGGGATLAVHRAGSTLVVDGADAGAAAAALDAREEPSSRRRRVREALSRAARLEDGGFRDALRAEDAGVEEAKAEPPRLLDAAAAAFEPGGASPSTRAALRAIVAAAADSQKSLGARRSEEAARAVEALADAALCPAYGDEAAAPAGLLAARPWPDYARVRRWRVGAADVLSGSDALVDRRFDADTAVRLIRAEDVGERGSRRRAVLDGWLENVIAGVPKLALCLERFGVVVGAKVLDTAEIPKAFADADGGDHALFDAKSVEVHAAAVLRFLADHCDRDGATYALADAKKKQWKWLLATLSARFAHRVRAHLRLGADGGAGGDLDAATRSSLLGRLRGLATTALDLLAEIEDSEGEPHLAMRASLEEMKAASFLDGAKSWRGSQRAADHPWTAPRVFGSEPAGAAAPAPFEALRACASADLESARDRFEAALAFALRLASEKKRRVEDLSAAAVDCAVALAAAHLERVQPSNLMHELRRAATGLRGGGGGDAAGRDARAAAVWHLAAAFARGVDKRRFEWSERGAHAPDCVALLKDLDDVFHPRRASSPETSPDARRRAPTFEGSDLGGAAPGCFHAPDALALAAGLAAAAAADAALFVGDARTFQTLFALPLAGGGATLAVHRAGSTLVVDGADAGAAAAALDAREEPSSRRRRVREALSRAARLEDGGFRDALRAEDAGVEEAKAEPPRLLDAAAAAFEPGGASPSTRAALRAIVAAAADSQKSLGARRSEEAARAVEALADAALCPAYGDEAAAPAGLLAARPWPDYARVRRWRVGAADVLSGSDALVDRRFDADTAVRLIRAEDVGERGSRRRAVLDGWLENVIAGVPKLALCLERFGVVVGAKVLDTAEIPKAFADADGGDHALFDAKSVEVHAAAVLRFLADHCDRDGATYALADAKKKQWKWLLATLSARFAHRVRAHLRLGADGGAGGDLDAATRSSLLGRLRGLATTALDLLAEIEDSEGEPHLAMRASLEEMKAASFLDGAKSWRGSQRAADHPWTAPRVFGSEPAGAGAPAPFEALRACASADLESARDRFEAALAFALRLASEKKRRVEDLSAAAVDCAVALAAAHLERVQPSNLMHELRRAATGLRGGGGGDAAGRDARAAAVWHLAAAFARGVDKRRFEWSERGAHAPDCVALLKDLDDVFHPRRASSPETSPDARRRAPTFEGSDLGGAAPGCFHAPDALALAAGLAAAAAADAALVKPRFSRDAADLRAAAKAPPPSPSAAAPPLLHLACCRALALARAAAAARRLGGAEPAALAKRLGDACNDVGGAASKAGHEAGDGALGARARAWLAAAAFHCGGALDALGDAGGGLRRAACAELAATRLFLGTARRRRLFADGGGERGDTEKLRRDEEAVLAPLRAAVAAAEDLDPAAAGPHRYQLGSFLAARAASAAAPKGRPDEALAHLAAAISRFDRERRTAPVSRARDAARGRALAALDAAALLRSAAFPDPASKLRALRELLGAEDALDDADAPDLAARVRGALPPAARDLVAAVSRGGGDDLAAAARARCKAAYLALMKGDAAAARRELAPLWDAG</sequence>
<keyword evidence="3" id="KW-1185">Reference proteome</keyword>
<dbReference type="RefSeq" id="XP_009036389.1">
    <property type="nucleotide sequence ID" value="XM_009038141.1"/>
</dbReference>
<dbReference type="GeneID" id="20228222"/>
<evidence type="ECO:0000256" key="1">
    <source>
        <dbReference type="SAM" id="MobiDB-lite"/>
    </source>
</evidence>
<dbReference type="KEGG" id="aaf:AURANDRAFT_71441"/>
<protein>
    <submittedName>
        <fullName evidence="2">Uncharacterized protein</fullName>
    </submittedName>
</protein>
<gene>
    <name evidence="2" type="ORF">AURANDRAFT_71441</name>
</gene>
<feature type="region of interest" description="Disordered" evidence="1">
    <location>
        <begin position="602"/>
        <end position="622"/>
    </location>
</feature>
<evidence type="ECO:0000313" key="3">
    <source>
        <dbReference type="Proteomes" id="UP000002729"/>
    </source>
</evidence>
<dbReference type="OrthoDB" id="46207at2759"/>
<dbReference type="GO" id="GO:0045893">
    <property type="term" value="P:positive regulation of DNA-templated transcription"/>
    <property type="evidence" value="ECO:0007669"/>
    <property type="project" value="TreeGrafter"/>
</dbReference>